<evidence type="ECO:0000256" key="5">
    <source>
        <dbReference type="SAM" id="SignalP"/>
    </source>
</evidence>
<dbReference type="Pfam" id="PF00048">
    <property type="entry name" value="IL8"/>
    <property type="match status" value="1"/>
</dbReference>
<organism evidence="7 8">
    <name type="scientific">Climacteris rufus</name>
    <name type="common">rufous treecreeper</name>
    <dbReference type="NCBI Taxonomy" id="47695"/>
    <lineage>
        <taxon>Eukaryota</taxon>
        <taxon>Metazoa</taxon>
        <taxon>Chordata</taxon>
        <taxon>Craniata</taxon>
        <taxon>Vertebrata</taxon>
        <taxon>Euteleostomi</taxon>
        <taxon>Archelosauria</taxon>
        <taxon>Archosauria</taxon>
        <taxon>Dinosauria</taxon>
        <taxon>Saurischia</taxon>
        <taxon>Theropoda</taxon>
        <taxon>Coelurosauria</taxon>
        <taxon>Aves</taxon>
        <taxon>Neognathae</taxon>
        <taxon>Neoaves</taxon>
        <taxon>Telluraves</taxon>
        <taxon>Australaves</taxon>
        <taxon>Passeriformes</taxon>
        <taxon>Climacteridae</taxon>
        <taxon>Climacteris</taxon>
    </lineage>
</organism>
<dbReference type="InterPro" id="IPR036048">
    <property type="entry name" value="Interleukin_8-like_sf"/>
</dbReference>
<feature type="signal peptide" evidence="5">
    <location>
        <begin position="1"/>
        <end position="20"/>
    </location>
</feature>
<reference evidence="7 8" key="1">
    <citation type="submission" date="2019-09" db="EMBL/GenBank/DDBJ databases">
        <title>Bird 10,000 Genomes (B10K) Project - Family phase.</title>
        <authorList>
            <person name="Zhang G."/>
        </authorList>
    </citation>
    <scope>NUCLEOTIDE SEQUENCE [LARGE SCALE GENOMIC DNA]</scope>
    <source>
        <strain evidence="7">B10K-DU-029-53</strain>
    </source>
</reference>
<dbReference type="InterPro" id="IPR001811">
    <property type="entry name" value="Chemokine_IL8-like_dom"/>
</dbReference>
<gene>
    <name evidence="7" type="primary">Ccl4_1</name>
    <name evidence="7" type="ORF">CLIRUF_R01151</name>
</gene>
<protein>
    <submittedName>
        <fullName evidence="7">CCL4 protein</fullName>
    </submittedName>
</protein>
<dbReference type="GO" id="GO:0048245">
    <property type="term" value="P:eosinophil chemotaxis"/>
    <property type="evidence" value="ECO:0007669"/>
    <property type="project" value="TreeGrafter"/>
</dbReference>
<evidence type="ECO:0000256" key="2">
    <source>
        <dbReference type="ARBA" id="ARBA00022500"/>
    </source>
</evidence>
<evidence type="ECO:0000256" key="1">
    <source>
        <dbReference type="ARBA" id="ARBA00010868"/>
    </source>
</evidence>
<proteinExistence type="inferred from homology"/>
<feature type="non-terminal residue" evidence="7">
    <location>
        <position position="1"/>
    </location>
</feature>
<feature type="domain" description="Chemokine interleukin-8-like" evidence="6">
    <location>
        <begin position="32"/>
        <end position="87"/>
    </location>
</feature>
<dbReference type="PANTHER" id="PTHR12015">
    <property type="entry name" value="SMALL INDUCIBLE CYTOKINE A"/>
    <property type="match status" value="1"/>
</dbReference>
<keyword evidence="8" id="KW-1185">Reference proteome</keyword>
<comment type="similarity">
    <text evidence="1">Belongs to the intercrine beta (chemokine CC) family.</text>
</comment>
<dbReference type="InterPro" id="IPR039809">
    <property type="entry name" value="Chemokine_b/g/d"/>
</dbReference>
<dbReference type="GO" id="GO:0008009">
    <property type="term" value="F:chemokine activity"/>
    <property type="evidence" value="ECO:0007669"/>
    <property type="project" value="InterPro"/>
</dbReference>
<dbReference type="SMART" id="SM00199">
    <property type="entry name" value="SCY"/>
    <property type="match status" value="1"/>
</dbReference>
<feature type="chain" id="PRO_5029644986" evidence="5">
    <location>
        <begin position="21"/>
        <end position="90"/>
    </location>
</feature>
<keyword evidence="3" id="KW-0202">Cytokine</keyword>
<dbReference type="Proteomes" id="UP000580879">
    <property type="component" value="Unassembled WGS sequence"/>
</dbReference>
<dbReference type="GO" id="GO:0006954">
    <property type="term" value="P:inflammatory response"/>
    <property type="evidence" value="ECO:0007669"/>
    <property type="project" value="TreeGrafter"/>
</dbReference>
<dbReference type="Gene3D" id="2.40.50.40">
    <property type="match status" value="1"/>
</dbReference>
<dbReference type="SUPFAM" id="SSF54117">
    <property type="entry name" value="Interleukin 8-like chemokines"/>
    <property type="match status" value="1"/>
</dbReference>
<dbReference type="GO" id="GO:0030335">
    <property type="term" value="P:positive regulation of cell migration"/>
    <property type="evidence" value="ECO:0007669"/>
    <property type="project" value="TreeGrafter"/>
</dbReference>
<dbReference type="GO" id="GO:0005615">
    <property type="term" value="C:extracellular space"/>
    <property type="evidence" value="ECO:0007669"/>
    <property type="project" value="UniProtKB-KW"/>
</dbReference>
<dbReference type="GO" id="GO:0048020">
    <property type="term" value="F:CCR chemokine receptor binding"/>
    <property type="evidence" value="ECO:0007669"/>
    <property type="project" value="TreeGrafter"/>
</dbReference>
<feature type="non-terminal residue" evidence="7">
    <location>
        <position position="90"/>
    </location>
</feature>
<keyword evidence="4 5" id="KW-0732">Signal</keyword>
<dbReference type="GO" id="GO:0070098">
    <property type="term" value="P:chemokine-mediated signaling pathway"/>
    <property type="evidence" value="ECO:0007669"/>
    <property type="project" value="TreeGrafter"/>
</dbReference>
<evidence type="ECO:0000259" key="6">
    <source>
        <dbReference type="SMART" id="SM00199"/>
    </source>
</evidence>
<accession>A0A7K6R851</accession>
<evidence type="ECO:0000256" key="3">
    <source>
        <dbReference type="ARBA" id="ARBA00022514"/>
    </source>
</evidence>
<dbReference type="OrthoDB" id="9447832at2759"/>
<dbReference type="PANTHER" id="PTHR12015:SF103">
    <property type="entry name" value="C-C MOTIF CHEMOKINE 4-RELATED"/>
    <property type="match status" value="1"/>
</dbReference>
<evidence type="ECO:0000256" key="4">
    <source>
        <dbReference type="ARBA" id="ARBA00022729"/>
    </source>
</evidence>
<keyword evidence="2" id="KW-0145">Chemotaxis</keyword>
<dbReference type="GO" id="GO:0061844">
    <property type="term" value="P:antimicrobial humoral immune response mediated by antimicrobial peptide"/>
    <property type="evidence" value="ECO:0007669"/>
    <property type="project" value="TreeGrafter"/>
</dbReference>
<dbReference type="CDD" id="cd00272">
    <property type="entry name" value="Chemokine_CC"/>
    <property type="match status" value="1"/>
</dbReference>
<name>A0A7K6R851_9PASS</name>
<dbReference type="AlphaFoldDB" id="A0A7K6R851"/>
<comment type="caution">
    <text evidence="7">The sequence shown here is derived from an EMBL/GenBank/DDBJ whole genome shotgun (WGS) entry which is preliminary data.</text>
</comment>
<evidence type="ECO:0000313" key="7">
    <source>
        <dbReference type="EMBL" id="NWW82200.1"/>
    </source>
</evidence>
<dbReference type="FunFam" id="2.40.50.40:FF:000002">
    <property type="entry name" value="C-C motif chemokine"/>
    <property type="match status" value="1"/>
</dbReference>
<evidence type="ECO:0000313" key="8">
    <source>
        <dbReference type="Proteomes" id="UP000580879"/>
    </source>
</evidence>
<dbReference type="EMBL" id="VZRZ01008060">
    <property type="protein sequence ID" value="NWW82200.1"/>
    <property type="molecule type" value="Genomic_DNA"/>
</dbReference>
<sequence length="90" mass="10010">MKVSAVGLALLLIAASFSQTFSGPAGPTLPICCFRHAQHELPRKFIQHHYITSTSCPQPAIVFITKKGRQVCANPNDTWVQRYLQSLEQN</sequence>